<dbReference type="InterPro" id="IPR003170">
    <property type="entry name" value="MurB"/>
</dbReference>
<sequence length="340" mass="36484">MLTVESGVGLQPFNSMAIKARAEHLVRVQSDAQLRQALELAQASGWPVTLLGGGSNVVLAGDVAGLVVVMCSRGRRVLAREPHGVLIEAEAGENWHQLVCWTLDLGLAGLENLSLIPGTAGAAPVQNIGAYGVEVRELFDSLDALDRETGEIRSFSLQECAFAYRDSLFKRAAGRYVILRIRLCLQSRPCLRVDYAPLAAAWQATGLTRADARVVAELVMSIRRSKLPDPALIPNAGSFFKNPLVSARVADELAARFPTMPQFPQEGGEVKLAAGWLIDQAGWKGFRDGPVGVHREQALVLVNPGGGTGAQVLGLAEKIRQDVLQRYGVLLEQEPPVVGG</sequence>
<gene>
    <name evidence="20" type="primary">murB</name>
    <name evidence="22" type="ORF">C1949_06385</name>
</gene>
<keyword evidence="15 20" id="KW-0560">Oxidoreductase</keyword>
<keyword evidence="12 20" id="KW-0521">NADP</keyword>
<dbReference type="NCBIfam" id="TIGR00179">
    <property type="entry name" value="murB"/>
    <property type="match status" value="1"/>
</dbReference>
<comment type="function">
    <text evidence="2 20">Cell wall formation.</text>
</comment>
<feature type="active site" description="Proton donor" evidence="20">
    <location>
        <position position="238"/>
    </location>
</feature>
<evidence type="ECO:0000256" key="4">
    <source>
        <dbReference type="ARBA" id="ARBA00004752"/>
    </source>
</evidence>
<dbReference type="InterPro" id="IPR036635">
    <property type="entry name" value="MurB_C_sf"/>
</dbReference>
<dbReference type="Pfam" id="PF01565">
    <property type="entry name" value="FAD_binding_4"/>
    <property type="match status" value="1"/>
</dbReference>
<dbReference type="AlphaFoldDB" id="A0A2P4EX53"/>
<dbReference type="Pfam" id="PF02873">
    <property type="entry name" value="MurB_C"/>
    <property type="match status" value="1"/>
</dbReference>
<evidence type="ECO:0000256" key="18">
    <source>
        <dbReference type="ARBA" id="ARBA00031026"/>
    </source>
</evidence>
<dbReference type="SUPFAM" id="SSF56194">
    <property type="entry name" value="Uridine diphospho-N-Acetylenolpyruvylglucosamine reductase, MurB, C-terminal domain"/>
    <property type="match status" value="1"/>
</dbReference>
<accession>A0A2P4EX53</accession>
<dbReference type="SUPFAM" id="SSF56176">
    <property type="entry name" value="FAD-binding/transporter-associated domain-like"/>
    <property type="match status" value="1"/>
</dbReference>
<evidence type="ECO:0000256" key="6">
    <source>
        <dbReference type="ARBA" id="ARBA00012518"/>
    </source>
</evidence>
<evidence type="ECO:0000256" key="1">
    <source>
        <dbReference type="ARBA" id="ARBA00001974"/>
    </source>
</evidence>
<feature type="active site" evidence="20">
    <location>
        <position position="334"/>
    </location>
</feature>
<dbReference type="Gene3D" id="3.90.78.10">
    <property type="entry name" value="UDP-N-acetylenolpyruvoylglucosamine reductase, C-terminal domain"/>
    <property type="match status" value="1"/>
</dbReference>
<evidence type="ECO:0000256" key="8">
    <source>
        <dbReference type="ARBA" id="ARBA00022490"/>
    </source>
</evidence>
<keyword evidence="17 20" id="KW-0961">Cell wall biogenesis/degradation</keyword>
<dbReference type="GO" id="GO:0008762">
    <property type="term" value="F:UDP-N-acetylmuramate dehydrogenase activity"/>
    <property type="evidence" value="ECO:0007669"/>
    <property type="project" value="UniProtKB-UniRule"/>
</dbReference>
<evidence type="ECO:0000313" key="23">
    <source>
        <dbReference type="Proteomes" id="UP000243451"/>
    </source>
</evidence>
<dbReference type="EMBL" id="PPSK01000004">
    <property type="protein sequence ID" value="POB04593.1"/>
    <property type="molecule type" value="Genomic_DNA"/>
</dbReference>
<dbReference type="Proteomes" id="UP000243451">
    <property type="component" value="Unassembled WGS sequence"/>
</dbReference>
<comment type="cofactor">
    <cofactor evidence="1 20">
        <name>FAD</name>
        <dbReference type="ChEBI" id="CHEBI:57692"/>
    </cofactor>
</comment>
<dbReference type="OrthoDB" id="9804753at2"/>
<evidence type="ECO:0000256" key="3">
    <source>
        <dbReference type="ARBA" id="ARBA00004496"/>
    </source>
</evidence>
<dbReference type="Gene3D" id="3.30.43.10">
    <property type="entry name" value="Uridine Diphospho-n-acetylenolpyruvylglucosamine Reductase, domain 2"/>
    <property type="match status" value="1"/>
</dbReference>
<dbReference type="NCBIfam" id="NF000755">
    <property type="entry name" value="PRK00046.1"/>
    <property type="match status" value="1"/>
</dbReference>
<reference evidence="22 23" key="1">
    <citation type="submission" date="2018-01" db="EMBL/GenBank/DDBJ databases">
        <title>Draft genome of the type strain Pseudomonas oceani DSM 100277 isolated from the deep water in Okinawa trough, northwestern Pacific Ocean.</title>
        <authorList>
            <person name="Gomila M."/>
            <person name="Mulet M."/>
            <person name="Garcia-Valdes E."/>
            <person name="Lalucat J."/>
        </authorList>
    </citation>
    <scope>NUCLEOTIDE SEQUENCE [LARGE SCALE GENOMIC DNA]</scope>
    <source>
        <strain evidence="22 23">DSM 100277</strain>
    </source>
</reference>
<dbReference type="GO" id="GO:0051301">
    <property type="term" value="P:cell division"/>
    <property type="evidence" value="ECO:0007669"/>
    <property type="project" value="UniProtKB-KW"/>
</dbReference>
<dbReference type="InterPro" id="IPR016167">
    <property type="entry name" value="FAD-bd_PCMH_sub1"/>
</dbReference>
<comment type="subcellular location">
    <subcellularLocation>
        <location evidence="3 20">Cytoplasm</location>
    </subcellularLocation>
</comment>
<keyword evidence="11 20" id="KW-0274">FAD</keyword>
<evidence type="ECO:0000256" key="2">
    <source>
        <dbReference type="ARBA" id="ARBA00003921"/>
    </source>
</evidence>
<comment type="caution">
    <text evidence="22">The sequence shown here is derived from an EMBL/GenBank/DDBJ whole genome shotgun (WGS) entry which is preliminary data.</text>
</comment>
<dbReference type="InterPro" id="IPR011601">
    <property type="entry name" value="MurB_C"/>
</dbReference>
<dbReference type="GO" id="GO:0008360">
    <property type="term" value="P:regulation of cell shape"/>
    <property type="evidence" value="ECO:0007669"/>
    <property type="project" value="UniProtKB-KW"/>
</dbReference>
<dbReference type="GO" id="GO:0071949">
    <property type="term" value="F:FAD binding"/>
    <property type="evidence" value="ECO:0007669"/>
    <property type="project" value="InterPro"/>
</dbReference>
<evidence type="ECO:0000256" key="11">
    <source>
        <dbReference type="ARBA" id="ARBA00022827"/>
    </source>
</evidence>
<keyword evidence="13 20" id="KW-0133">Cell shape</keyword>
<evidence type="ECO:0000256" key="14">
    <source>
        <dbReference type="ARBA" id="ARBA00022984"/>
    </source>
</evidence>
<evidence type="ECO:0000313" key="22">
    <source>
        <dbReference type="EMBL" id="POB04593.1"/>
    </source>
</evidence>
<dbReference type="UniPathway" id="UPA00219"/>
<proteinExistence type="inferred from homology"/>
<evidence type="ECO:0000256" key="16">
    <source>
        <dbReference type="ARBA" id="ARBA00023306"/>
    </source>
</evidence>
<dbReference type="InterPro" id="IPR016166">
    <property type="entry name" value="FAD-bd_PCMH"/>
</dbReference>
<evidence type="ECO:0000256" key="17">
    <source>
        <dbReference type="ARBA" id="ARBA00023316"/>
    </source>
</evidence>
<dbReference type="InterPro" id="IPR006094">
    <property type="entry name" value="Oxid_FAD_bind_N"/>
</dbReference>
<keyword evidence="23" id="KW-1185">Reference proteome</keyword>
<dbReference type="PROSITE" id="PS51387">
    <property type="entry name" value="FAD_PCMH"/>
    <property type="match status" value="1"/>
</dbReference>
<dbReference type="EC" id="1.3.1.98" evidence="6 20"/>
<evidence type="ECO:0000256" key="19">
    <source>
        <dbReference type="ARBA" id="ARBA00048914"/>
    </source>
</evidence>
<dbReference type="PANTHER" id="PTHR21071">
    <property type="entry name" value="UDP-N-ACETYLENOLPYRUVOYLGLUCOSAMINE REDUCTASE"/>
    <property type="match status" value="1"/>
</dbReference>
<keyword evidence="16 20" id="KW-0131">Cell cycle</keyword>
<dbReference type="PANTHER" id="PTHR21071:SF4">
    <property type="entry name" value="UDP-N-ACETYLENOLPYRUVOYLGLUCOSAMINE REDUCTASE"/>
    <property type="match status" value="1"/>
</dbReference>
<keyword evidence="14 20" id="KW-0573">Peptidoglycan synthesis</keyword>
<keyword evidence="9 20" id="KW-0132">Cell division</keyword>
<evidence type="ECO:0000256" key="9">
    <source>
        <dbReference type="ARBA" id="ARBA00022618"/>
    </source>
</evidence>
<evidence type="ECO:0000256" key="12">
    <source>
        <dbReference type="ARBA" id="ARBA00022857"/>
    </source>
</evidence>
<name>A0A2P4EX53_9GAMM</name>
<dbReference type="GO" id="GO:0071555">
    <property type="term" value="P:cell wall organization"/>
    <property type="evidence" value="ECO:0007669"/>
    <property type="project" value="UniProtKB-KW"/>
</dbReference>
<protein>
    <recommendedName>
        <fullName evidence="7 20">UDP-N-acetylenolpyruvoylglucosamine reductase</fullName>
        <ecNumber evidence="6 20">1.3.1.98</ecNumber>
    </recommendedName>
    <alternativeName>
        <fullName evidence="18 20">UDP-N-acetylmuramate dehydrogenase</fullName>
    </alternativeName>
</protein>
<evidence type="ECO:0000256" key="5">
    <source>
        <dbReference type="ARBA" id="ARBA00010485"/>
    </source>
</evidence>
<comment type="catalytic activity">
    <reaction evidence="19 20">
        <text>UDP-N-acetyl-alpha-D-muramate + NADP(+) = UDP-N-acetyl-3-O-(1-carboxyvinyl)-alpha-D-glucosamine + NADPH + H(+)</text>
        <dbReference type="Rhea" id="RHEA:12248"/>
        <dbReference type="ChEBI" id="CHEBI:15378"/>
        <dbReference type="ChEBI" id="CHEBI:57783"/>
        <dbReference type="ChEBI" id="CHEBI:58349"/>
        <dbReference type="ChEBI" id="CHEBI:68483"/>
        <dbReference type="ChEBI" id="CHEBI:70757"/>
        <dbReference type="EC" id="1.3.1.98"/>
    </reaction>
</comment>
<evidence type="ECO:0000256" key="13">
    <source>
        <dbReference type="ARBA" id="ARBA00022960"/>
    </source>
</evidence>
<feature type="domain" description="FAD-binding PCMH-type" evidence="21">
    <location>
        <begin position="18"/>
        <end position="188"/>
    </location>
</feature>
<dbReference type="Gene3D" id="3.30.465.10">
    <property type="match status" value="1"/>
</dbReference>
<dbReference type="NCBIfam" id="NF010478">
    <property type="entry name" value="PRK13903.1"/>
    <property type="match status" value="1"/>
</dbReference>
<comment type="similarity">
    <text evidence="5 20">Belongs to the MurB family.</text>
</comment>
<evidence type="ECO:0000256" key="15">
    <source>
        <dbReference type="ARBA" id="ARBA00023002"/>
    </source>
</evidence>
<dbReference type="HAMAP" id="MF_00037">
    <property type="entry name" value="MurB"/>
    <property type="match status" value="1"/>
</dbReference>
<dbReference type="InterPro" id="IPR016169">
    <property type="entry name" value="FAD-bd_PCMH_sub2"/>
</dbReference>
<keyword evidence="10 20" id="KW-0285">Flavoprotein</keyword>
<organism evidence="22 23">
    <name type="scientific">Halopseudomonas oceani</name>
    <dbReference type="NCBI Taxonomy" id="1708783"/>
    <lineage>
        <taxon>Bacteria</taxon>
        <taxon>Pseudomonadati</taxon>
        <taxon>Pseudomonadota</taxon>
        <taxon>Gammaproteobacteria</taxon>
        <taxon>Pseudomonadales</taxon>
        <taxon>Pseudomonadaceae</taxon>
        <taxon>Halopseudomonas</taxon>
    </lineage>
</organism>
<evidence type="ECO:0000256" key="7">
    <source>
        <dbReference type="ARBA" id="ARBA00015188"/>
    </source>
</evidence>
<dbReference type="GO" id="GO:0005829">
    <property type="term" value="C:cytosol"/>
    <property type="evidence" value="ECO:0007669"/>
    <property type="project" value="TreeGrafter"/>
</dbReference>
<comment type="pathway">
    <text evidence="4 20">Cell wall biogenesis; peptidoglycan biosynthesis.</text>
</comment>
<dbReference type="GO" id="GO:0009252">
    <property type="term" value="P:peptidoglycan biosynthetic process"/>
    <property type="evidence" value="ECO:0007669"/>
    <property type="project" value="UniProtKB-UniRule"/>
</dbReference>
<keyword evidence="8 20" id="KW-0963">Cytoplasm</keyword>
<dbReference type="InterPro" id="IPR036318">
    <property type="entry name" value="FAD-bd_PCMH-like_sf"/>
</dbReference>
<evidence type="ECO:0000259" key="21">
    <source>
        <dbReference type="PROSITE" id="PS51387"/>
    </source>
</evidence>
<evidence type="ECO:0000256" key="10">
    <source>
        <dbReference type="ARBA" id="ARBA00022630"/>
    </source>
</evidence>
<evidence type="ECO:0000256" key="20">
    <source>
        <dbReference type="HAMAP-Rule" id="MF_00037"/>
    </source>
</evidence>
<feature type="active site" evidence="20">
    <location>
        <position position="165"/>
    </location>
</feature>